<dbReference type="EMBL" id="GBXM01053029">
    <property type="protein sequence ID" value="JAH55548.1"/>
    <property type="molecule type" value="Transcribed_RNA"/>
</dbReference>
<protein>
    <submittedName>
        <fullName evidence="1">Uncharacterized protein</fullName>
    </submittedName>
</protein>
<dbReference type="AlphaFoldDB" id="A0A0E9TS32"/>
<sequence>MSKTIAILYKTKDILNQKSLYILYCSPIVPYITYCVEVWGNTYKTSTYPIFHPTEESYKISKLN</sequence>
<evidence type="ECO:0000313" key="1">
    <source>
        <dbReference type="EMBL" id="JAH55548.1"/>
    </source>
</evidence>
<accession>A0A0E9TS32</accession>
<reference evidence="1" key="1">
    <citation type="submission" date="2014-11" db="EMBL/GenBank/DDBJ databases">
        <authorList>
            <person name="Amaro Gonzalez C."/>
        </authorList>
    </citation>
    <scope>NUCLEOTIDE SEQUENCE</scope>
</reference>
<proteinExistence type="predicted"/>
<reference evidence="1" key="2">
    <citation type="journal article" date="2015" name="Fish Shellfish Immunol.">
        <title>Early steps in the European eel (Anguilla anguilla)-Vibrio vulnificus interaction in the gills: Role of the RtxA13 toxin.</title>
        <authorList>
            <person name="Callol A."/>
            <person name="Pajuelo D."/>
            <person name="Ebbesson L."/>
            <person name="Teles M."/>
            <person name="MacKenzie S."/>
            <person name="Amaro C."/>
        </authorList>
    </citation>
    <scope>NUCLEOTIDE SEQUENCE</scope>
</reference>
<name>A0A0E9TS32_ANGAN</name>
<organism evidence="1">
    <name type="scientific">Anguilla anguilla</name>
    <name type="common">European freshwater eel</name>
    <name type="synonym">Muraena anguilla</name>
    <dbReference type="NCBI Taxonomy" id="7936"/>
    <lineage>
        <taxon>Eukaryota</taxon>
        <taxon>Metazoa</taxon>
        <taxon>Chordata</taxon>
        <taxon>Craniata</taxon>
        <taxon>Vertebrata</taxon>
        <taxon>Euteleostomi</taxon>
        <taxon>Actinopterygii</taxon>
        <taxon>Neopterygii</taxon>
        <taxon>Teleostei</taxon>
        <taxon>Anguilliformes</taxon>
        <taxon>Anguillidae</taxon>
        <taxon>Anguilla</taxon>
    </lineage>
</organism>